<dbReference type="AlphaFoldDB" id="A0A8S1QAR1"/>
<dbReference type="EMBL" id="CAJJDN010000101">
    <property type="protein sequence ID" value="CAD8112688.1"/>
    <property type="molecule type" value="Genomic_DNA"/>
</dbReference>
<keyword evidence="2" id="KW-1185">Reference proteome</keyword>
<reference evidence="1" key="1">
    <citation type="submission" date="2021-01" db="EMBL/GenBank/DDBJ databases">
        <authorList>
            <consortium name="Genoscope - CEA"/>
            <person name="William W."/>
        </authorList>
    </citation>
    <scope>NUCLEOTIDE SEQUENCE</scope>
</reference>
<dbReference type="Proteomes" id="UP000692954">
    <property type="component" value="Unassembled WGS sequence"/>
</dbReference>
<accession>A0A8S1QAR1</accession>
<organism evidence="1 2">
    <name type="scientific">Paramecium sonneborni</name>
    <dbReference type="NCBI Taxonomy" id="65129"/>
    <lineage>
        <taxon>Eukaryota</taxon>
        <taxon>Sar</taxon>
        <taxon>Alveolata</taxon>
        <taxon>Ciliophora</taxon>
        <taxon>Intramacronucleata</taxon>
        <taxon>Oligohymenophorea</taxon>
        <taxon>Peniculida</taxon>
        <taxon>Parameciidae</taxon>
        <taxon>Paramecium</taxon>
    </lineage>
</organism>
<comment type="caution">
    <text evidence="1">The sequence shown here is derived from an EMBL/GenBank/DDBJ whole genome shotgun (WGS) entry which is preliminary data.</text>
</comment>
<proteinExistence type="predicted"/>
<evidence type="ECO:0000313" key="1">
    <source>
        <dbReference type="EMBL" id="CAD8112688.1"/>
    </source>
</evidence>
<evidence type="ECO:0000313" key="2">
    <source>
        <dbReference type="Proteomes" id="UP000692954"/>
    </source>
</evidence>
<name>A0A8S1QAR1_9CILI</name>
<sequence length="66" mass="8232">MIKRFQQIQRLFDQTLFEVDFIGIHFLQSKKSNSQRYQKSQYLNYLRWESKIGRYLKWQIIISNQT</sequence>
<protein>
    <submittedName>
        <fullName evidence="1">Uncharacterized protein</fullName>
    </submittedName>
</protein>
<gene>
    <name evidence="1" type="ORF">PSON_ATCC_30995.1.T1010128</name>
</gene>